<name>A0A437M5Q4_9SPHN</name>
<feature type="domain" description="Hydantoinase/oxoprolinase N-terminal" evidence="2">
    <location>
        <begin position="4"/>
        <end position="182"/>
    </location>
</feature>
<protein>
    <submittedName>
        <fullName evidence="4">Hydantoinase/oxoprolinase family protein</fullName>
    </submittedName>
</protein>
<dbReference type="OrthoDB" id="9759608at2"/>
<dbReference type="PANTHER" id="PTHR11365">
    <property type="entry name" value="5-OXOPROLINASE RELATED"/>
    <property type="match status" value="1"/>
</dbReference>
<dbReference type="GO" id="GO:0005829">
    <property type="term" value="C:cytosol"/>
    <property type="evidence" value="ECO:0007669"/>
    <property type="project" value="TreeGrafter"/>
</dbReference>
<keyword evidence="5" id="KW-1185">Reference proteome</keyword>
<dbReference type="InterPro" id="IPR049517">
    <property type="entry name" value="ACX-like_C"/>
</dbReference>
<dbReference type="InterPro" id="IPR045079">
    <property type="entry name" value="Oxoprolinase-like"/>
</dbReference>
<dbReference type="InterPro" id="IPR008040">
    <property type="entry name" value="Hydant_A_N"/>
</dbReference>
<evidence type="ECO:0000259" key="1">
    <source>
        <dbReference type="Pfam" id="PF01968"/>
    </source>
</evidence>
<dbReference type="RefSeq" id="WP_127741023.1">
    <property type="nucleotide sequence ID" value="NZ_SACN01000001.1"/>
</dbReference>
<reference evidence="4 5" key="1">
    <citation type="submission" date="2019-01" db="EMBL/GenBank/DDBJ databases">
        <authorList>
            <person name="Chen W.-M."/>
        </authorList>
    </citation>
    <scope>NUCLEOTIDE SEQUENCE [LARGE SCALE GENOMIC DNA]</scope>
    <source>
        <strain evidence="4 5">CCP-7</strain>
    </source>
</reference>
<evidence type="ECO:0000313" key="5">
    <source>
        <dbReference type="Proteomes" id="UP000282971"/>
    </source>
</evidence>
<dbReference type="Pfam" id="PF19278">
    <property type="entry name" value="Hydant_A_C"/>
    <property type="match status" value="1"/>
</dbReference>
<proteinExistence type="predicted"/>
<sequence length="680" mass="72703">MGFRVGVDVGGSFTDFAILDESDQSVRTLKVLSRPDEPGAEVIKGLTTIEAEYGISPSDISYFTHGTTVGVNTVIQRNGIKLALFATRNFEDVLELARLKIPQIHNLLSKRPEPLISRDRVFSIDERMGPDGHPLLAVDRGSVEQALAAARAAGCEGAVVSLLHSYRNPAHEAEVKAIAAELVPDFPIFPTAEIWPIIREYERTITATISGYVQPKVEHYLTRFEQALEGLGVVPKPRITRSNGGVMSVAQAKTQCVQMILSGTASGVIGASYLAKTCGFPAVMSFDVGGTSADVAVIVDGQPQYGVGELIGDFQIHVPTVSVSSIGQGGGSIAWLDELGILKVGPDSAGSRPGPACFGRGGERPTLTDAFAATGFVGHSDLGYNAISVDRSLAEKAIDTVARPLGLSVQEAAEQIIRVAVSGMYTDTSGLVSRFGVDPRDFYFLAFGGAGPMTACFLARELNMKGVIVPPTPGVLSALGGLIADLRSDFIKTLYEDLEAGIEDSLRAAYDDLRTRAIGWLRDDQGYEDAPVISCSADMRYRGQSFEIETPIEATWIEAGDLEAIASAFHDRHQQLFDHQDRTAPVQLISLKLVISGATPKPTFPEQEKRTGQAPVARHVPVFLGGSEVQVPLYNRTDLFYGAAFTGPAIVAQADCTTCIPGGFDIEVDRFGNLIIASKS</sequence>
<dbReference type="InterPro" id="IPR002821">
    <property type="entry name" value="Hydantoinase_A"/>
</dbReference>
<dbReference type="Pfam" id="PF01968">
    <property type="entry name" value="Hydantoinase_A"/>
    <property type="match status" value="1"/>
</dbReference>
<dbReference type="GO" id="GO:0017168">
    <property type="term" value="F:5-oxoprolinase (ATP-hydrolyzing) activity"/>
    <property type="evidence" value="ECO:0007669"/>
    <property type="project" value="TreeGrafter"/>
</dbReference>
<feature type="domain" description="Acetophenone carboxylase-like C-terminal" evidence="3">
    <location>
        <begin position="502"/>
        <end position="671"/>
    </location>
</feature>
<accession>A0A437M5Q4</accession>
<comment type="caution">
    <text evidence="4">The sequence shown here is derived from an EMBL/GenBank/DDBJ whole genome shotgun (WGS) entry which is preliminary data.</text>
</comment>
<feature type="domain" description="Hydantoinase A/oxoprolinase" evidence="1">
    <location>
        <begin position="203"/>
        <end position="489"/>
    </location>
</feature>
<evidence type="ECO:0000313" key="4">
    <source>
        <dbReference type="EMBL" id="RVT92923.1"/>
    </source>
</evidence>
<dbReference type="Pfam" id="PF05378">
    <property type="entry name" value="Hydant_A_N"/>
    <property type="match status" value="1"/>
</dbReference>
<organism evidence="4 5">
    <name type="scientific">Sphingomonas crocodyli</name>
    <dbReference type="NCBI Taxonomy" id="1979270"/>
    <lineage>
        <taxon>Bacteria</taxon>
        <taxon>Pseudomonadati</taxon>
        <taxon>Pseudomonadota</taxon>
        <taxon>Alphaproteobacteria</taxon>
        <taxon>Sphingomonadales</taxon>
        <taxon>Sphingomonadaceae</taxon>
        <taxon>Sphingomonas</taxon>
    </lineage>
</organism>
<gene>
    <name evidence="4" type="ORF">EOD43_03160</name>
</gene>
<dbReference type="AlphaFoldDB" id="A0A437M5Q4"/>
<dbReference type="SUPFAM" id="SSF53067">
    <property type="entry name" value="Actin-like ATPase domain"/>
    <property type="match status" value="1"/>
</dbReference>
<dbReference type="PANTHER" id="PTHR11365:SF23">
    <property type="entry name" value="HYPOTHETICAL 5-OXOPROLINASE (EUROFUNG)-RELATED"/>
    <property type="match status" value="1"/>
</dbReference>
<dbReference type="GO" id="GO:0006749">
    <property type="term" value="P:glutathione metabolic process"/>
    <property type="evidence" value="ECO:0007669"/>
    <property type="project" value="TreeGrafter"/>
</dbReference>
<dbReference type="Proteomes" id="UP000282971">
    <property type="component" value="Unassembled WGS sequence"/>
</dbReference>
<dbReference type="InterPro" id="IPR043129">
    <property type="entry name" value="ATPase_NBD"/>
</dbReference>
<dbReference type="EMBL" id="SACN01000001">
    <property type="protein sequence ID" value="RVT92923.1"/>
    <property type="molecule type" value="Genomic_DNA"/>
</dbReference>
<evidence type="ECO:0000259" key="2">
    <source>
        <dbReference type="Pfam" id="PF05378"/>
    </source>
</evidence>
<evidence type="ECO:0000259" key="3">
    <source>
        <dbReference type="Pfam" id="PF19278"/>
    </source>
</evidence>